<evidence type="ECO:0000313" key="5">
    <source>
        <dbReference type="EMBL" id="MCK0195643.1"/>
    </source>
</evidence>
<dbReference type="SMART" id="SM00267">
    <property type="entry name" value="GGDEF"/>
    <property type="match status" value="1"/>
</dbReference>
<dbReference type="InterPro" id="IPR043128">
    <property type="entry name" value="Rev_trsase/Diguanyl_cyclase"/>
</dbReference>
<keyword evidence="3" id="KW-0472">Membrane</keyword>
<sequence length="337" mass="34955">MTEESLSPPLDAVRFQLNVLERAMAIAAMAAGAVAVGGALVPTPIPVLQLVANAVFAGLSLLLLALVRRHPQQSRPLAMLFFAAALALVTLAAILVPADPLRFCWYFGAVGAAFLIFGTRGGVVTTLVAMAAAVLVFVVFDGLSALSLATLLCALAAASLTFATFSMQAHRFVRLAMEAANRDALTGLANRRFFEAALSSLEGAAAPFGMLMIDIDHFKTINDALGHDAGDQVLSRIAGLLAADARRGDVVARVGGEEFAVLLPGADPPAVLAVANRIREEIAAAALSYNGTALKVTVSVGAAIAAFPVRLGVQRRADDALYAAKRGGRNRVVLATD</sequence>
<dbReference type="Gene3D" id="3.30.70.270">
    <property type="match status" value="1"/>
</dbReference>
<evidence type="ECO:0000259" key="4">
    <source>
        <dbReference type="PROSITE" id="PS50887"/>
    </source>
</evidence>
<dbReference type="Proteomes" id="UP001203284">
    <property type="component" value="Unassembled WGS sequence"/>
</dbReference>
<evidence type="ECO:0000313" key="6">
    <source>
        <dbReference type="Proteomes" id="UP001203284"/>
    </source>
</evidence>
<gene>
    <name evidence="5" type="ORF">MWN34_01825</name>
</gene>
<feature type="domain" description="GGDEF" evidence="4">
    <location>
        <begin position="206"/>
        <end position="337"/>
    </location>
</feature>
<accession>A0ABT0D6R5</accession>
<keyword evidence="3" id="KW-1133">Transmembrane helix</keyword>
<dbReference type="Pfam" id="PF00990">
    <property type="entry name" value="GGDEF"/>
    <property type="match status" value="1"/>
</dbReference>
<dbReference type="SUPFAM" id="SSF55073">
    <property type="entry name" value="Nucleotide cyclase"/>
    <property type="match status" value="1"/>
</dbReference>
<keyword evidence="6" id="KW-1185">Reference proteome</keyword>
<comment type="catalytic activity">
    <reaction evidence="2">
        <text>2 GTP = 3',3'-c-di-GMP + 2 diphosphate</text>
        <dbReference type="Rhea" id="RHEA:24898"/>
        <dbReference type="ChEBI" id="CHEBI:33019"/>
        <dbReference type="ChEBI" id="CHEBI:37565"/>
        <dbReference type="ChEBI" id="CHEBI:58805"/>
        <dbReference type="EC" id="2.7.7.65"/>
    </reaction>
</comment>
<feature type="transmembrane region" description="Helical" evidence="3">
    <location>
        <begin position="47"/>
        <end position="65"/>
    </location>
</feature>
<dbReference type="PROSITE" id="PS50887">
    <property type="entry name" value="GGDEF"/>
    <property type="match status" value="1"/>
</dbReference>
<reference evidence="5 6" key="1">
    <citation type="submission" date="2022-04" db="EMBL/GenBank/DDBJ databases">
        <authorList>
            <person name="Grouzdev D.S."/>
            <person name="Pantiukh K.S."/>
            <person name="Krutkina M.S."/>
        </authorList>
    </citation>
    <scope>NUCLEOTIDE SEQUENCE [LARGE SCALE GENOMIC DNA]</scope>
    <source>
        <strain evidence="5 6">6x-1</strain>
    </source>
</reference>
<keyword evidence="3" id="KW-0812">Transmembrane</keyword>
<feature type="transmembrane region" description="Helical" evidence="3">
    <location>
        <begin position="77"/>
        <end position="94"/>
    </location>
</feature>
<comment type="caution">
    <text evidence="5">The sequence shown here is derived from an EMBL/GenBank/DDBJ whole genome shotgun (WGS) entry which is preliminary data.</text>
</comment>
<dbReference type="InterPro" id="IPR029787">
    <property type="entry name" value="Nucleotide_cyclase"/>
</dbReference>
<proteinExistence type="predicted"/>
<dbReference type="RefSeq" id="WP_247025942.1">
    <property type="nucleotide sequence ID" value="NZ_JALKCH010000001.1"/>
</dbReference>
<organism evidence="5 6">
    <name type="scientific">Ancylobacter crimeensis</name>
    <dbReference type="NCBI Taxonomy" id="2579147"/>
    <lineage>
        <taxon>Bacteria</taxon>
        <taxon>Pseudomonadati</taxon>
        <taxon>Pseudomonadota</taxon>
        <taxon>Alphaproteobacteria</taxon>
        <taxon>Hyphomicrobiales</taxon>
        <taxon>Xanthobacteraceae</taxon>
        <taxon>Ancylobacter</taxon>
    </lineage>
</organism>
<dbReference type="InterPro" id="IPR000160">
    <property type="entry name" value="GGDEF_dom"/>
</dbReference>
<dbReference type="PANTHER" id="PTHR45138">
    <property type="entry name" value="REGULATORY COMPONENTS OF SENSORY TRANSDUCTION SYSTEM"/>
    <property type="match status" value="1"/>
</dbReference>
<evidence type="ECO:0000256" key="1">
    <source>
        <dbReference type="ARBA" id="ARBA00012528"/>
    </source>
</evidence>
<dbReference type="NCBIfam" id="TIGR00254">
    <property type="entry name" value="GGDEF"/>
    <property type="match status" value="1"/>
</dbReference>
<name>A0ABT0D6R5_9HYPH</name>
<dbReference type="EC" id="2.7.7.65" evidence="1"/>
<dbReference type="EMBL" id="JALKCH010000001">
    <property type="protein sequence ID" value="MCK0195643.1"/>
    <property type="molecule type" value="Genomic_DNA"/>
</dbReference>
<evidence type="ECO:0000256" key="2">
    <source>
        <dbReference type="ARBA" id="ARBA00034247"/>
    </source>
</evidence>
<evidence type="ECO:0000256" key="3">
    <source>
        <dbReference type="SAM" id="Phobius"/>
    </source>
</evidence>
<feature type="transmembrane region" description="Helical" evidence="3">
    <location>
        <begin position="23"/>
        <end position="41"/>
    </location>
</feature>
<feature type="transmembrane region" description="Helical" evidence="3">
    <location>
        <begin position="146"/>
        <end position="165"/>
    </location>
</feature>
<protein>
    <recommendedName>
        <fullName evidence="1">diguanylate cyclase</fullName>
        <ecNumber evidence="1">2.7.7.65</ecNumber>
    </recommendedName>
</protein>
<dbReference type="PANTHER" id="PTHR45138:SF9">
    <property type="entry name" value="DIGUANYLATE CYCLASE DGCM-RELATED"/>
    <property type="match status" value="1"/>
</dbReference>
<dbReference type="CDD" id="cd01949">
    <property type="entry name" value="GGDEF"/>
    <property type="match status" value="1"/>
</dbReference>
<dbReference type="InterPro" id="IPR050469">
    <property type="entry name" value="Diguanylate_Cyclase"/>
</dbReference>
<feature type="transmembrane region" description="Helical" evidence="3">
    <location>
        <begin position="122"/>
        <end position="140"/>
    </location>
</feature>